<dbReference type="InterPro" id="IPR020841">
    <property type="entry name" value="PKS_Beta-ketoAc_synthase_dom"/>
</dbReference>
<keyword evidence="4" id="KW-0511">Multifunctional enzyme</keyword>
<reference evidence="9" key="1">
    <citation type="journal article" date="2019" name="Int. J. Syst. Evol. Microbiol.">
        <title>The Global Catalogue of Microorganisms (GCM) 10K type strain sequencing project: providing services to taxonomists for standard genome sequencing and annotation.</title>
        <authorList>
            <consortium name="The Broad Institute Genomics Platform"/>
            <consortium name="The Broad Institute Genome Sequencing Center for Infectious Disease"/>
            <person name="Wu L."/>
            <person name="Ma J."/>
        </authorList>
    </citation>
    <scope>NUCLEOTIDE SEQUENCE [LARGE SCALE GENOMIC DNA]</scope>
    <source>
        <strain evidence="9">JCM 16923</strain>
    </source>
</reference>
<dbReference type="SMART" id="SM00827">
    <property type="entry name" value="PKS_AT"/>
    <property type="match status" value="1"/>
</dbReference>
<evidence type="ECO:0000313" key="8">
    <source>
        <dbReference type="EMBL" id="GAA3968854.1"/>
    </source>
</evidence>
<dbReference type="PROSITE" id="PS50075">
    <property type="entry name" value="CARRIER"/>
    <property type="match status" value="1"/>
</dbReference>
<dbReference type="Pfam" id="PF00109">
    <property type="entry name" value="ketoacyl-synt"/>
    <property type="match status" value="1"/>
</dbReference>
<dbReference type="SUPFAM" id="SSF55048">
    <property type="entry name" value="Probable ACP-binding domain of malonyl-CoA ACP transacylase"/>
    <property type="match status" value="1"/>
</dbReference>
<organism evidence="8 9">
    <name type="scientific">Gordonia caeni</name>
    <dbReference type="NCBI Taxonomy" id="1007097"/>
    <lineage>
        <taxon>Bacteria</taxon>
        <taxon>Bacillati</taxon>
        <taxon>Actinomycetota</taxon>
        <taxon>Actinomycetes</taxon>
        <taxon>Mycobacteriales</taxon>
        <taxon>Gordoniaceae</taxon>
        <taxon>Gordonia</taxon>
    </lineage>
</organism>
<dbReference type="InterPro" id="IPR016039">
    <property type="entry name" value="Thiolase-like"/>
</dbReference>
<protein>
    <recommendedName>
        <fullName evidence="10">SDR family NAD(P)-dependent oxidoreductase</fullName>
    </recommendedName>
</protein>
<dbReference type="SUPFAM" id="SSF51735">
    <property type="entry name" value="NAD(P)-binding Rossmann-fold domains"/>
    <property type="match status" value="2"/>
</dbReference>
<dbReference type="SMART" id="SM00825">
    <property type="entry name" value="PKS_KS"/>
    <property type="match status" value="1"/>
</dbReference>
<dbReference type="RefSeq" id="WP_344785556.1">
    <property type="nucleotide sequence ID" value="NZ_BAAAZW010000011.1"/>
</dbReference>
<dbReference type="InterPro" id="IPR050091">
    <property type="entry name" value="PKS_NRPS_Biosynth_Enz"/>
</dbReference>
<keyword evidence="9" id="KW-1185">Reference proteome</keyword>
<dbReference type="CDD" id="cd00833">
    <property type="entry name" value="PKS"/>
    <property type="match status" value="1"/>
</dbReference>
<dbReference type="PROSITE" id="PS52004">
    <property type="entry name" value="KS3_2"/>
    <property type="match status" value="1"/>
</dbReference>
<sequence>MSGPSAGADVPAHHDDPIVIAGMSVEAPGGITTPEEFHRALADGADLMGPLPRDRGWPVDQLLAIDAVTGWGAVPDAGGFLSGAAEFDPLFFGLSPREAAAMDPQQRVAMRVAWRALENAGIDPSSVRDTEVGVYFGASITEYGPRAAAVNEFSGHRIAGTALGAVSGRISHALGTVGPSMTVDSACASSINALHLAANAVRAGECDWAIAGAVCVMGSPAAFFEFSRNNALAPDGRCHSYAASAAGTVWGEGAGAVVLERASRARARGHRVYGIVRGSRVNHNGAGAPIVVPSAQAQRRLIERTLAAAGVDPAQVDYIEGHGTATLGDALELEALGQTYGAADGRTAPALVGSVKSNAGHAQAAAGMLGLIKVLQSARHGELVGTRFADEPADDFDWEAAGLALANGTRNWPARDGRRFAAVSSFGVSGTNAHVILELGDQVEAAPVPRAAHRLPDGRVPVLITGDSPELLATAAAEAAQYVRARPEVSVPDVGDQLLTTRRLLRHRAVIAAGDRDDLLVALDAVAAGAPHPDTVAGTAARRRVAYVYPGQGSQRPGMGALDYRTSAAYRAAVDECHRASLRLFSSSPRDYVLGTLAADDPGATDVRVVQPALFMHMVGLTAMWDAAGARPSAVIGHSQGEIAAALRAGAMTLDESLVIVTERARLVHELSPRGYTMAVLGIDQEECEKILARNSGWAELSVVNSAHLICISGTRDTVLRIIEELEEQGKFAREIRVEYPAHTSVVSRFQGEFLTALARYPMSECFADTAIGCYGATLGEAIDSSMTLGDYWFWNLRNRVRFDLAIAAAADDGVEVFIEMAENPTLALAMAETLSDVPRPTTVLGTRRRDCEDLTVFTRNVQALAVTDRDFDWAALAVDDPQERPGLPLEDFPNTPLRAMHLWADRDAGLSDEVNAPGWGATAPGRDVRVFAPSWRRLTQRTLLPPRRMVVIDPHGRSADQAAALCAAAADQGAHAAVLDSGGAVPDDVDTAVLLVPPAGEAAGGVTGLVADLLAEDAWRDGAQLPREFICVTTGSVATHSDDRVDPVGAALAAALRCGAVEYGRTRFRRVDVADPVDGRALVSALHVDAPELAVRADGLYAKTLEPSGDDGDDSWGPEALAHVLITGGTGRLGVEFADWFAARGAGRITVVSRSGGDEAVRGRLAGIARRHRVPVDVRRIDLTEPADVATLPEVLAEPVTLLVHAALDYVAAPLEGCGRSTVERALEAKVGGLHRVLEALVPPAGDAGDDRALRGVLLFSSLAGTLGGRAQGLYAAGNALLDAEAAALRRRGIPATAVAWGLWRAVGPLTAEEVERVTATGVIPMAPDAALAAGARLRDYDPVVMSADWPQLRELLVLAGHEGLFGEVDAPEPSTPVPAAAAVDAVPPVAPAESTPSAELSPPVEPPPPVESVDTDLVTALVAELAAAMGMSAGELDPQLPLVALGLDSLQALDFRKRVQGSLGRDLPVEAILGGASLDEVVDLMA</sequence>
<accession>A0ABP7PPB9</accession>
<dbReference type="InterPro" id="IPR016035">
    <property type="entry name" value="Acyl_Trfase/lysoPLipase"/>
</dbReference>
<gene>
    <name evidence="8" type="ORF">GCM10022231_32420</name>
</gene>
<evidence type="ECO:0000256" key="3">
    <source>
        <dbReference type="ARBA" id="ARBA00022679"/>
    </source>
</evidence>
<dbReference type="InterPro" id="IPR036736">
    <property type="entry name" value="ACP-like_sf"/>
</dbReference>
<dbReference type="SUPFAM" id="SSF53901">
    <property type="entry name" value="Thiolase-like"/>
    <property type="match status" value="1"/>
</dbReference>
<dbReference type="Pfam" id="PF00698">
    <property type="entry name" value="Acyl_transf_1"/>
    <property type="match status" value="1"/>
</dbReference>
<evidence type="ECO:0000256" key="5">
    <source>
        <dbReference type="SAM" id="MobiDB-lite"/>
    </source>
</evidence>
<dbReference type="SMART" id="SM00823">
    <property type="entry name" value="PKS_PP"/>
    <property type="match status" value="1"/>
</dbReference>
<evidence type="ECO:0000256" key="4">
    <source>
        <dbReference type="ARBA" id="ARBA00023268"/>
    </source>
</evidence>
<dbReference type="Gene3D" id="3.40.50.720">
    <property type="entry name" value="NAD(P)-binding Rossmann-like Domain"/>
    <property type="match status" value="1"/>
</dbReference>
<dbReference type="Pfam" id="PF02801">
    <property type="entry name" value="Ketoacyl-synt_C"/>
    <property type="match status" value="1"/>
</dbReference>
<keyword evidence="3" id="KW-0808">Transferase</keyword>
<keyword evidence="2" id="KW-0597">Phosphoprotein</keyword>
<evidence type="ECO:0000259" key="6">
    <source>
        <dbReference type="PROSITE" id="PS50075"/>
    </source>
</evidence>
<evidence type="ECO:0000256" key="2">
    <source>
        <dbReference type="ARBA" id="ARBA00022553"/>
    </source>
</evidence>
<evidence type="ECO:0000256" key="1">
    <source>
        <dbReference type="ARBA" id="ARBA00022450"/>
    </source>
</evidence>
<dbReference type="PROSITE" id="PS00606">
    <property type="entry name" value="KS3_1"/>
    <property type="match status" value="1"/>
</dbReference>
<feature type="domain" description="Ketosynthase family 3 (KS3)" evidence="7">
    <location>
        <begin position="15"/>
        <end position="439"/>
    </location>
</feature>
<comment type="caution">
    <text evidence="8">The sequence shown here is derived from an EMBL/GenBank/DDBJ whole genome shotgun (WGS) entry which is preliminary data.</text>
</comment>
<dbReference type="Pfam" id="PF00550">
    <property type="entry name" value="PP-binding"/>
    <property type="match status" value="1"/>
</dbReference>
<dbReference type="InterPro" id="IPR036291">
    <property type="entry name" value="NAD(P)-bd_dom_sf"/>
</dbReference>
<dbReference type="InterPro" id="IPR018201">
    <property type="entry name" value="Ketoacyl_synth_AS"/>
</dbReference>
<keyword evidence="1" id="KW-0596">Phosphopantetheine</keyword>
<dbReference type="InterPro" id="IPR009081">
    <property type="entry name" value="PP-bd_ACP"/>
</dbReference>
<dbReference type="InterPro" id="IPR014030">
    <property type="entry name" value="Ketoacyl_synth_N"/>
</dbReference>
<dbReference type="InterPro" id="IPR016036">
    <property type="entry name" value="Malonyl_transacylase_ACP-bd"/>
</dbReference>
<dbReference type="PANTHER" id="PTHR43775:SF37">
    <property type="entry name" value="SI:DKEY-61P9.11"/>
    <property type="match status" value="1"/>
</dbReference>
<feature type="region of interest" description="Disordered" evidence="5">
    <location>
        <begin position="1390"/>
        <end position="1414"/>
    </location>
</feature>
<dbReference type="SMART" id="SM00822">
    <property type="entry name" value="PKS_KR"/>
    <property type="match status" value="1"/>
</dbReference>
<dbReference type="InterPro" id="IPR014031">
    <property type="entry name" value="Ketoacyl_synth_C"/>
</dbReference>
<dbReference type="InterPro" id="IPR057326">
    <property type="entry name" value="KR_dom"/>
</dbReference>
<dbReference type="InterPro" id="IPR013968">
    <property type="entry name" value="PKS_KR"/>
</dbReference>
<dbReference type="SUPFAM" id="SSF52151">
    <property type="entry name" value="FabD/lysophospholipase-like"/>
    <property type="match status" value="1"/>
</dbReference>
<dbReference type="PANTHER" id="PTHR43775">
    <property type="entry name" value="FATTY ACID SYNTHASE"/>
    <property type="match status" value="1"/>
</dbReference>
<dbReference type="Proteomes" id="UP001418444">
    <property type="component" value="Unassembled WGS sequence"/>
</dbReference>
<evidence type="ECO:0000259" key="7">
    <source>
        <dbReference type="PROSITE" id="PS52004"/>
    </source>
</evidence>
<dbReference type="Gene3D" id="1.10.1200.10">
    <property type="entry name" value="ACP-like"/>
    <property type="match status" value="1"/>
</dbReference>
<name>A0ABP7PPB9_9ACTN</name>
<dbReference type="InterPro" id="IPR001227">
    <property type="entry name" value="Ac_transferase_dom_sf"/>
</dbReference>
<proteinExistence type="predicted"/>
<dbReference type="Gene3D" id="3.30.70.3290">
    <property type="match status" value="1"/>
</dbReference>
<dbReference type="Pfam" id="PF08659">
    <property type="entry name" value="KR"/>
    <property type="match status" value="1"/>
</dbReference>
<dbReference type="CDD" id="cd05274">
    <property type="entry name" value="KR_FAS_SDR_x"/>
    <property type="match status" value="1"/>
</dbReference>
<dbReference type="Gene3D" id="3.40.366.10">
    <property type="entry name" value="Malonyl-Coenzyme A Acyl Carrier Protein, domain 2"/>
    <property type="match status" value="1"/>
</dbReference>
<dbReference type="SUPFAM" id="SSF47336">
    <property type="entry name" value="ACP-like"/>
    <property type="match status" value="1"/>
</dbReference>
<dbReference type="Gene3D" id="3.40.47.10">
    <property type="match status" value="1"/>
</dbReference>
<dbReference type="InterPro" id="IPR020806">
    <property type="entry name" value="PKS_PP-bd"/>
</dbReference>
<feature type="domain" description="Carrier" evidence="6">
    <location>
        <begin position="1414"/>
        <end position="1488"/>
    </location>
</feature>
<evidence type="ECO:0008006" key="10">
    <source>
        <dbReference type="Google" id="ProtNLM"/>
    </source>
</evidence>
<dbReference type="EMBL" id="BAAAZW010000011">
    <property type="protein sequence ID" value="GAA3968854.1"/>
    <property type="molecule type" value="Genomic_DNA"/>
</dbReference>
<evidence type="ECO:0000313" key="9">
    <source>
        <dbReference type="Proteomes" id="UP001418444"/>
    </source>
</evidence>
<dbReference type="InterPro" id="IPR014043">
    <property type="entry name" value="Acyl_transferase_dom"/>
</dbReference>